<reference evidence="2 3" key="1">
    <citation type="submission" date="2021-06" db="EMBL/GenBank/DDBJ databases">
        <authorList>
            <person name="Palmer J.M."/>
        </authorList>
    </citation>
    <scope>NUCLEOTIDE SEQUENCE [LARGE SCALE GENOMIC DNA]</scope>
    <source>
        <strain evidence="2 3">CL_MEX2019</strain>
        <tissue evidence="2">Muscle</tissue>
    </source>
</reference>
<dbReference type="Proteomes" id="UP001352852">
    <property type="component" value="Unassembled WGS sequence"/>
</dbReference>
<name>A0ABU7ERG7_9TELE</name>
<evidence type="ECO:0000313" key="3">
    <source>
        <dbReference type="Proteomes" id="UP001352852"/>
    </source>
</evidence>
<evidence type="ECO:0000256" key="1">
    <source>
        <dbReference type="SAM" id="MobiDB-lite"/>
    </source>
</evidence>
<comment type="caution">
    <text evidence="2">The sequence shown here is derived from an EMBL/GenBank/DDBJ whole genome shotgun (WGS) entry which is preliminary data.</text>
</comment>
<dbReference type="EMBL" id="JAHUTJ010065671">
    <property type="protein sequence ID" value="MED6289396.1"/>
    <property type="molecule type" value="Genomic_DNA"/>
</dbReference>
<feature type="region of interest" description="Disordered" evidence="1">
    <location>
        <begin position="1"/>
        <end position="70"/>
    </location>
</feature>
<sequence length="101" mass="11004">MTRPGCVTFPIDRVTERGRGPAFKSMLGSGGHHGDRRLNTDARARRGSPDADSLKNPAVPAKTSARISRGRTARLVQDSPLEFQCCCQHQSSKSSGVRRNK</sequence>
<organism evidence="2 3">
    <name type="scientific">Characodon lateralis</name>
    <dbReference type="NCBI Taxonomy" id="208331"/>
    <lineage>
        <taxon>Eukaryota</taxon>
        <taxon>Metazoa</taxon>
        <taxon>Chordata</taxon>
        <taxon>Craniata</taxon>
        <taxon>Vertebrata</taxon>
        <taxon>Euteleostomi</taxon>
        <taxon>Actinopterygii</taxon>
        <taxon>Neopterygii</taxon>
        <taxon>Teleostei</taxon>
        <taxon>Neoteleostei</taxon>
        <taxon>Acanthomorphata</taxon>
        <taxon>Ovalentaria</taxon>
        <taxon>Atherinomorphae</taxon>
        <taxon>Cyprinodontiformes</taxon>
        <taxon>Goodeidae</taxon>
        <taxon>Characodon</taxon>
    </lineage>
</organism>
<accession>A0ABU7ERG7</accession>
<feature type="compositionally biased region" description="Basic and acidic residues" evidence="1">
    <location>
        <begin position="32"/>
        <end position="53"/>
    </location>
</feature>
<keyword evidence="3" id="KW-1185">Reference proteome</keyword>
<gene>
    <name evidence="2" type="ORF">CHARACLAT_002342</name>
</gene>
<evidence type="ECO:0000313" key="2">
    <source>
        <dbReference type="EMBL" id="MED6289396.1"/>
    </source>
</evidence>
<protein>
    <submittedName>
        <fullName evidence="2">Uncharacterized protein</fullName>
    </submittedName>
</protein>
<proteinExistence type="predicted"/>